<evidence type="ECO:0000256" key="6">
    <source>
        <dbReference type="NCBIfam" id="TIGR01227"/>
    </source>
</evidence>
<gene>
    <name evidence="5" type="primary">hutG</name>
    <name evidence="10" type="ORF">H0A68_03805</name>
</gene>
<dbReference type="GO" id="GO:0019556">
    <property type="term" value="P:L-histidine catabolic process to glutamate and formamide"/>
    <property type="evidence" value="ECO:0007669"/>
    <property type="project" value="UniProtKB-UniRule"/>
</dbReference>
<feature type="binding site" evidence="5">
    <location>
        <position position="154"/>
    </location>
    <ligand>
        <name>Mn(2+)</name>
        <dbReference type="ChEBI" id="CHEBI:29035"/>
        <label>2</label>
    </ligand>
</feature>
<evidence type="ECO:0000256" key="2">
    <source>
        <dbReference type="ARBA" id="ARBA00022801"/>
    </source>
</evidence>
<feature type="binding site" evidence="5">
    <location>
        <position position="156"/>
    </location>
    <ligand>
        <name>Mn(2+)</name>
        <dbReference type="ChEBI" id="CHEBI:29035"/>
        <label>2</label>
    </ligand>
</feature>
<comment type="pathway">
    <text evidence="5">Amino-acid degradation; L-histidine degradation into L-glutamate; L-glutamate from N-formimidoyl-L-glutamate (hydrolase route): step 1/1.</text>
</comment>
<keyword evidence="2 5" id="KW-0378">Hydrolase</keyword>
<feature type="binding site" evidence="5 7">
    <location>
        <position position="245"/>
    </location>
    <ligand>
        <name>Mn(2+)</name>
        <dbReference type="ChEBI" id="CHEBI:29035"/>
        <label>1</label>
    </ligand>
</feature>
<evidence type="ECO:0000256" key="3">
    <source>
        <dbReference type="ARBA" id="ARBA00022808"/>
    </source>
</evidence>
<feature type="binding site" evidence="5 7">
    <location>
        <position position="154"/>
    </location>
    <ligand>
        <name>Mn(2+)</name>
        <dbReference type="ChEBI" id="CHEBI:29035"/>
        <label>1</label>
    </ligand>
</feature>
<comment type="similarity">
    <text evidence="5 8 9">Belongs to the arginase family.</text>
</comment>
<dbReference type="InterPro" id="IPR020855">
    <property type="entry name" value="Ureohydrolase_Mn_BS"/>
</dbReference>
<dbReference type="InterPro" id="IPR005923">
    <property type="entry name" value="HutG"/>
</dbReference>
<comment type="catalytic activity">
    <reaction evidence="5">
        <text>N-formimidoyl-L-glutamate + H2O = formamide + L-glutamate</text>
        <dbReference type="Rhea" id="RHEA:22492"/>
        <dbReference type="ChEBI" id="CHEBI:15377"/>
        <dbReference type="ChEBI" id="CHEBI:16397"/>
        <dbReference type="ChEBI" id="CHEBI:29985"/>
        <dbReference type="ChEBI" id="CHEBI:58928"/>
        <dbReference type="EC" id="3.5.3.8"/>
    </reaction>
</comment>
<dbReference type="Gene3D" id="3.40.800.10">
    <property type="entry name" value="Ureohydrolase domain"/>
    <property type="match status" value="1"/>
</dbReference>
<name>A0A853F612_9BURK</name>
<dbReference type="PIRSF" id="PIRSF036979">
    <property type="entry name" value="Arginase"/>
    <property type="match status" value="1"/>
</dbReference>
<comment type="cofactor">
    <cofactor evidence="5 7">
        <name>Mn(2+)</name>
        <dbReference type="ChEBI" id="CHEBI:29035"/>
    </cofactor>
    <text evidence="5 7">Binds 2 manganese ions per subunit.</text>
</comment>
<dbReference type="InterPro" id="IPR023696">
    <property type="entry name" value="Ureohydrolase_dom_sf"/>
</dbReference>
<evidence type="ECO:0000256" key="4">
    <source>
        <dbReference type="ARBA" id="ARBA00023211"/>
    </source>
</evidence>
<evidence type="ECO:0000256" key="8">
    <source>
        <dbReference type="PROSITE-ProRule" id="PRU00742"/>
    </source>
</evidence>
<dbReference type="PROSITE" id="PS01053">
    <property type="entry name" value="ARGINASE_1"/>
    <property type="match status" value="1"/>
</dbReference>
<dbReference type="GO" id="GO:0050415">
    <property type="term" value="F:formimidoylglutamase activity"/>
    <property type="evidence" value="ECO:0007669"/>
    <property type="project" value="UniProtKB-UniRule"/>
</dbReference>
<accession>A0A853F612</accession>
<keyword evidence="3 5" id="KW-0369">Histidine metabolism</keyword>
<feature type="binding site" evidence="7">
    <location>
        <position position="247"/>
    </location>
    <ligand>
        <name>Mn(2+)</name>
        <dbReference type="ChEBI" id="CHEBI:29035"/>
        <label>1</label>
    </ligand>
</feature>
<dbReference type="Pfam" id="PF00491">
    <property type="entry name" value="Arginase"/>
    <property type="match status" value="1"/>
</dbReference>
<dbReference type="GO" id="GO:0019557">
    <property type="term" value="P:L-histidine catabolic process to glutamate and formate"/>
    <property type="evidence" value="ECO:0007669"/>
    <property type="project" value="UniProtKB-UniPathway"/>
</dbReference>
<feature type="binding site" evidence="5">
    <location>
        <position position="245"/>
    </location>
    <ligand>
        <name>Mn(2+)</name>
        <dbReference type="ChEBI" id="CHEBI:29035"/>
        <label>2</label>
    </ligand>
</feature>
<dbReference type="NCBIfam" id="TIGR01227">
    <property type="entry name" value="hutG"/>
    <property type="match status" value="1"/>
</dbReference>
<feature type="binding site" evidence="5 7">
    <location>
        <position position="123"/>
    </location>
    <ligand>
        <name>Mn(2+)</name>
        <dbReference type="ChEBI" id="CHEBI:29035"/>
        <label>1</label>
    </ligand>
</feature>
<keyword evidence="4 5" id="KW-0464">Manganese</keyword>
<evidence type="ECO:0000256" key="5">
    <source>
        <dbReference type="HAMAP-Rule" id="MF_00737"/>
    </source>
</evidence>
<dbReference type="AlphaFoldDB" id="A0A853F612"/>
<dbReference type="CDD" id="cd09988">
    <property type="entry name" value="Formimidoylglutamase"/>
    <property type="match status" value="1"/>
</dbReference>
<dbReference type="GO" id="GO:0033389">
    <property type="term" value="P:putrescine biosynthetic process from arginine, via agmatine"/>
    <property type="evidence" value="ECO:0007669"/>
    <property type="project" value="TreeGrafter"/>
</dbReference>
<dbReference type="PRINTS" id="PR00116">
    <property type="entry name" value="ARGINASE"/>
</dbReference>
<feature type="binding site" evidence="5">
    <location>
        <position position="247"/>
    </location>
    <ligand>
        <name>Mn(2+)</name>
        <dbReference type="ChEBI" id="CHEBI:29035"/>
        <label>2</label>
    </ligand>
</feature>
<dbReference type="EC" id="3.5.3.8" evidence="5 6"/>
<dbReference type="OrthoDB" id="9789727at2"/>
<evidence type="ECO:0000313" key="11">
    <source>
        <dbReference type="Proteomes" id="UP000580517"/>
    </source>
</evidence>
<feature type="binding site" evidence="7">
    <location>
        <position position="156"/>
    </location>
    <ligand>
        <name>Mn(2+)</name>
        <dbReference type="ChEBI" id="CHEBI:29035"/>
        <label>1</label>
    </ligand>
</feature>
<protein>
    <recommendedName>
        <fullName evidence="5 6">Formimidoylglutamase</fullName>
        <ecNumber evidence="5 6">3.5.3.8</ecNumber>
    </recommendedName>
    <alternativeName>
        <fullName evidence="5">Formiminoglutamase</fullName>
    </alternativeName>
    <alternativeName>
        <fullName evidence="5">Formiminoglutamate hydrolase</fullName>
    </alternativeName>
</protein>
<proteinExistence type="inferred from homology"/>
<keyword evidence="11" id="KW-1185">Reference proteome</keyword>
<feature type="binding site" evidence="5 7">
    <location>
        <position position="158"/>
    </location>
    <ligand>
        <name>Mn(2+)</name>
        <dbReference type="ChEBI" id="CHEBI:29035"/>
        <label>1</label>
    </ligand>
</feature>
<comment type="caution">
    <text evidence="10">The sequence shown here is derived from an EMBL/GenBank/DDBJ whole genome shotgun (WGS) entry which is preliminary data.</text>
</comment>
<dbReference type="GO" id="GO:0030145">
    <property type="term" value="F:manganese ion binding"/>
    <property type="evidence" value="ECO:0007669"/>
    <property type="project" value="UniProtKB-UniRule"/>
</dbReference>
<evidence type="ECO:0000256" key="7">
    <source>
        <dbReference type="PIRSR" id="PIRSR036979-1"/>
    </source>
</evidence>
<evidence type="ECO:0000256" key="9">
    <source>
        <dbReference type="RuleBase" id="RU003684"/>
    </source>
</evidence>
<dbReference type="Proteomes" id="UP000580517">
    <property type="component" value="Unassembled WGS sequence"/>
</dbReference>
<sequence>MELNHNTAWQGRDDSAERGDTRRLFHIVRESDAGFGPGDMVLLGFACDDGVRRNHGRPGARHGPAAIRRMVAGLPAHDLSPFWDAGDVVCEDGDIEAAQNRLAVHIARVLDAGALPLTLGGGHEVAWGSFQGLAMHLEAQASAAHGNILVLNLDAHFDLRTSRPGSSGTPFDQILEQARRQGLPVHYACLGIARTGNTRALFDHADALGVTYFEDTAMQESCLAQRLDDVQGLLAQADIVYLTIDLDVLPAGVVPGVSAPAVLGVPLHVVETLVRAVKDSGKLRLADIAEMNPDFDRDNQTARVAARLVWNLL</sequence>
<dbReference type="PANTHER" id="PTHR11358:SF35">
    <property type="entry name" value="FORMIMIDOYLGLUTAMASE"/>
    <property type="match status" value="1"/>
</dbReference>
<organism evidence="10 11">
    <name type="scientific">Allopusillimonas soli</name>
    <dbReference type="NCBI Taxonomy" id="659016"/>
    <lineage>
        <taxon>Bacteria</taxon>
        <taxon>Pseudomonadati</taxon>
        <taxon>Pseudomonadota</taxon>
        <taxon>Betaproteobacteria</taxon>
        <taxon>Burkholderiales</taxon>
        <taxon>Alcaligenaceae</taxon>
        <taxon>Allopusillimonas</taxon>
    </lineage>
</organism>
<dbReference type="EMBL" id="JACCEW010000001">
    <property type="protein sequence ID" value="NYT35985.1"/>
    <property type="molecule type" value="Genomic_DNA"/>
</dbReference>
<dbReference type="PANTHER" id="PTHR11358">
    <property type="entry name" value="ARGINASE/AGMATINASE"/>
    <property type="match status" value="1"/>
</dbReference>
<dbReference type="HAMAP" id="MF_00737">
    <property type="entry name" value="Formimidoylglutam"/>
    <property type="match status" value="1"/>
</dbReference>
<comment type="function">
    <text evidence="5">Catalyzes the conversion of N-formimidoyl-L-glutamate to L-glutamate and formamide.</text>
</comment>
<dbReference type="UniPathway" id="UPA00379">
    <property type="reaction ID" value="UER00552"/>
</dbReference>
<dbReference type="PROSITE" id="PS51409">
    <property type="entry name" value="ARGINASE_2"/>
    <property type="match status" value="1"/>
</dbReference>
<reference evidence="10 11" key="1">
    <citation type="submission" date="2020-07" db="EMBL/GenBank/DDBJ databases">
        <title>Taxonomic revisions and descriptions of new bacterial species based on genomic comparisons in the high-G+C-content subgroup of the family Alcaligenaceae.</title>
        <authorList>
            <person name="Szabo A."/>
            <person name="Felfoldi T."/>
        </authorList>
    </citation>
    <scope>NUCLEOTIDE SEQUENCE [LARGE SCALE GENOMIC DNA]</scope>
    <source>
        <strain evidence="10 11">DSM 25264</strain>
    </source>
</reference>
<evidence type="ECO:0000313" key="10">
    <source>
        <dbReference type="EMBL" id="NYT35985.1"/>
    </source>
</evidence>
<dbReference type="InterPro" id="IPR006035">
    <property type="entry name" value="Ureohydrolase"/>
</dbReference>
<dbReference type="SUPFAM" id="SSF52768">
    <property type="entry name" value="Arginase/deacetylase"/>
    <property type="match status" value="1"/>
</dbReference>
<dbReference type="GO" id="GO:0008783">
    <property type="term" value="F:agmatinase activity"/>
    <property type="evidence" value="ECO:0007669"/>
    <property type="project" value="TreeGrafter"/>
</dbReference>
<evidence type="ECO:0000256" key="1">
    <source>
        <dbReference type="ARBA" id="ARBA00022723"/>
    </source>
</evidence>
<keyword evidence="1 5" id="KW-0479">Metal-binding</keyword>